<reference evidence="4 5" key="1">
    <citation type="submission" date="2016-06" db="EMBL/GenBank/DDBJ databases">
        <title>Complete genome sequences of Bordetella bronchialis and Bordetella flabilis.</title>
        <authorList>
            <person name="LiPuma J.J."/>
            <person name="Spilker T."/>
        </authorList>
    </citation>
    <scope>NUCLEOTIDE SEQUENCE [LARGE SCALE GENOMIC DNA]</scope>
    <source>
        <strain evidence="3 5">AU17976</strain>
        <strain evidence="2 4">AU3182</strain>
    </source>
</reference>
<dbReference type="Proteomes" id="UP000091897">
    <property type="component" value="Chromosome"/>
</dbReference>
<accession>A0A193FNE4</accession>
<organism evidence="3 5">
    <name type="scientific">Bordetella bronchialis</name>
    <dbReference type="NCBI Taxonomy" id="463025"/>
    <lineage>
        <taxon>Bacteria</taxon>
        <taxon>Pseudomonadati</taxon>
        <taxon>Pseudomonadota</taxon>
        <taxon>Betaproteobacteria</taxon>
        <taxon>Burkholderiales</taxon>
        <taxon>Alcaligenaceae</taxon>
        <taxon>Bordetella</taxon>
    </lineage>
</organism>
<dbReference type="EMBL" id="CP016170">
    <property type="protein sequence ID" value="ANN69180.1"/>
    <property type="molecule type" value="Genomic_DNA"/>
</dbReference>
<evidence type="ECO:0000313" key="5">
    <source>
        <dbReference type="Proteomes" id="UP000092213"/>
    </source>
</evidence>
<keyword evidence="4" id="KW-1185">Reference proteome</keyword>
<keyword evidence="1" id="KW-1133">Transmembrane helix</keyword>
<evidence type="ECO:0000313" key="3">
    <source>
        <dbReference type="EMBL" id="ANN74332.1"/>
    </source>
</evidence>
<evidence type="ECO:0000313" key="2">
    <source>
        <dbReference type="EMBL" id="ANN69180.1"/>
    </source>
</evidence>
<gene>
    <name evidence="2" type="ORF">BAU06_25315</name>
    <name evidence="3" type="ORF">BAU08_25895</name>
</gene>
<protein>
    <recommendedName>
        <fullName evidence="6">Thymidylate kinase-like domain-containing protein</fullName>
    </recommendedName>
</protein>
<evidence type="ECO:0000313" key="4">
    <source>
        <dbReference type="Proteomes" id="UP000091897"/>
    </source>
</evidence>
<dbReference type="RefSeq" id="WP_066357236.1">
    <property type="nucleotide sequence ID" value="NZ_CBCSFJ010000041.1"/>
</dbReference>
<dbReference type="InterPro" id="IPR027417">
    <property type="entry name" value="P-loop_NTPase"/>
</dbReference>
<evidence type="ECO:0000256" key="1">
    <source>
        <dbReference type="SAM" id="Phobius"/>
    </source>
</evidence>
<feature type="transmembrane region" description="Helical" evidence="1">
    <location>
        <begin position="289"/>
        <end position="309"/>
    </location>
</feature>
<dbReference type="Gene3D" id="3.40.50.300">
    <property type="entry name" value="P-loop containing nucleotide triphosphate hydrolases"/>
    <property type="match status" value="1"/>
</dbReference>
<dbReference type="SUPFAM" id="SSF52540">
    <property type="entry name" value="P-loop containing nucleoside triphosphate hydrolases"/>
    <property type="match status" value="1"/>
</dbReference>
<sequence>MTSSCTSDTSCCGEALHEFIQSAEAGRIPCIMLRPRGGDGDAIFQGDFDFLMDEGRFDQILQAVFSICQTAGVSFIVRQSSPFKRQIELLDERARRVTIELWTHAELRVRGSGGRLTRAGVSYGAYEQLCLSQREALLAALFLLHLHHKRKDLGAPLVRDRLAYFADRCGNDAALRGAMHALLAGTLDLDGAQQAGMAFLRQGGIAVIPPVAIALRRLAWRLRGALHWPSWRTTAVVGPDGSGKTSLIEDLRHGPAGKRYTFKRFKRMFRKPLFYWGREPRNVRDENRLWLILPVAWAVFSISGLWAGWRRPLMLDRYFYDYFVRNVRTNRQHPVRRIAAYGVCSALAPRPRRLIVASCPPDIIEKRKQELPRDAIVSLYGMYLDQVRRGRLPATLFCYTGASPEMSGRHVLSFLGDPEAA</sequence>
<dbReference type="Proteomes" id="UP000092213">
    <property type="component" value="Chromosome"/>
</dbReference>
<proteinExistence type="predicted"/>
<dbReference type="KEGG" id="bbro:BAU06_25315"/>
<dbReference type="STRING" id="463025.BAU08_25895"/>
<keyword evidence="1" id="KW-0472">Membrane</keyword>
<dbReference type="OrthoDB" id="8626101at2"/>
<dbReference type="AlphaFoldDB" id="A0A193FNE4"/>
<name>A0A193FNE4_9BORD</name>
<evidence type="ECO:0008006" key="6">
    <source>
        <dbReference type="Google" id="ProtNLM"/>
    </source>
</evidence>
<keyword evidence="1" id="KW-0812">Transmembrane</keyword>
<dbReference type="EMBL" id="CP016171">
    <property type="protein sequence ID" value="ANN74332.1"/>
    <property type="molecule type" value="Genomic_DNA"/>
</dbReference>